<dbReference type="CDD" id="cd05195">
    <property type="entry name" value="enoyl_red"/>
    <property type="match status" value="1"/>
</dbReference>
<dbReference type="SMART" id="SM00823">
    <property type="entry name" value="PKS_PP"/>
    <property type="match status" value="1"/>
</dbReference>
<dbReference type="SMART" id="SM00822">
    <property type="entry name" value="PKS_KR"/>
    <property type="match status" value="1"/>
</dbReference>
<dbReference type="Gene3D" id="3.30.70.3290">
    <property type="match status" value="1"/>
</dbReference>
<evidence type="ECO:0000256" key="6">
    <source>
        <dbReference type="ARBA" id="ARBA00023268"/>
    </source>
</evidence>
<reference evidence="12" key="2">
    <citation type="submission" date="2023-01" db="EMBL/GenBank/DDBJ databases">
        <authorList>
            <person name="Petersen C."/>
        </authorList>
    </citation>
    <scope>NUCLEOTIDE SEQUENCE</scope>
    <source>
        <strain evidence="12">IBT 12815</strain>
    </source>
</reference>
<feature type="domain" description="Carrier" evidence="9">
    <location>
        <begin position="2367"/>
        <end position="2445"/>
    </location>
</feature>
<dbReference type="SMART" id="SM00827">
    <property type="entry name" value="PKS_AT"/>
    <property type="match status" value="1"/>
</dbReference>
<dbReference type="SUPFAM" id="SSF51735">
    <property type="entry name" value="NAD(P)-binding Rossmann-fold domains"/>
    <property type="match status" value="2"/>
</dbReference>
<dbReference type="GO" id="GO:0008168">
    <property type="term" value="F:methyltransferase activity"/>
    <property type="evidence" value="ECO:0007669"/>
    <property type="project" value="UniProtKB-KW"/>
</dbReference>
<dbReference type="GO" id="GO:1901336">
    <property type="term" value="P:lactone biosynthetic process"/>
    <property type="evidence" value="ECO:0007669"/>
    <property type="project" value="UniProtKB-ARBA"/>
</dbReference>
<keyword evidence="6" id="KW-0511">Multifunctional enzyme</keyword>
<evidence type="ECO:0000256" key="4">
    <source>
        <dbReference type="ARBA" id="ARBA00022679"/>
    </source>
</evidence>
<dbReference type="CDD" id="cd02440">
    <property type="entry name" value="AdoMet_MTases"/>
    <property type="match status" value="1"/>
</dbReference>
<dbReference type="EMBL" id="JAQJAE010000002">
    <property type="protein sequence ID" value="KAJ5608277.1"/>
    <property type="molecule type" value="Genomic_DNA"/>
</dbReference>
<dbReference type="InterPro" id="IPR013968">
    <property type="entry name" value="PKS_KR"/>
</dbReference>
<dbReference type="Proteomes" id="UP001213799">
    <property type="component" value="Unassembled WGS sequence"/>
</dbReference>
<dbReference type="InterPro" id="IPR057326">
    <property type="entry name" value="KR_dom"/>
</dbReference>
<dbReference type="InterPro" id="IPR014043">
    <property type="entry name" value="Acyl_transferase_dom"/>
</dbReference>
<evidence type="ECO:0000256" key="3">
    <source>
        <dbReference type="ARBA" id="ARBA00022603"/>
    </source>
</evidence>
<dbReference type="InterPro" id="IPR050091">
    <property type="entry name" value="PKS_NRPS_Biosynth_Enz"/>
</dbReference>
<reference evidence="12" key="1">
    <citation type="journal article" date="2023" name="IMA Fungus">
        <title>Comparative genomic study of the Penicillium genus elucidates a diverse pangenome and 15 lateral gene transfer events.</title>
        <authorList>
            <person name="Petersen C."/>
            <person name="Sorensen T."/>
            <person name="Nielsen M.R."/>
            <person name="Sondergaard T.E."/>
            <person name="Sorensen J.L."/>
            <person name="Fitzpatrick D.A."/>
            <person name="Frisvad J.C."/>
            <person name="Nielsen K.L."/>
        </authorList>
    </citation>
    <scope>NUCLEOTIDE SEQUENCE</scope>
    <source>
        <strain evidence="12">IBT 12815</strain>
    </source>
</reference>
<dbReference type="Pfam" id="PF14765">
    <property type="entry name" value="PS-DH"/>
    <property type="match status" value="1"/>
</dbReference>
<dbReference type="InterPro" id="IPR018201">
    <property type="entry name" value="Ketoacyl_synth_AS"/>
</dbReference>
<dbReference type="SUPFAM" id="SSF47336">
    <property type="entry name" value="ACP-like"/>
    <property type="match status" value="1"/>
</dbReference>
<keyword evidence="7" id="KW-0012">Acyltransferase</keyword>
<keyword evidence="4" id="KW-0808">Transferase</keyword>
<dbReference type="SMART" id="SM00825">
    <property type="entry name" value="PKS_KS"/>
    <property type="match status" value="1"/>
</dbReference>
<dbReference type="Pfam" id="PF00698">
    <property type="entry name" value="Acyl_transf_1"/>
    <property type="match status" value="1"/>
</dbReference>
<keyword evidence="3" id="KW-0489">Methyltransferase</keyword>
<dbReference type="SUPFAM" id="SSF52151">
    <property type="entry name" value="FabD/lysophospholipase-like"/>
    <property type="match status" value="1"/>
</dbReference>
<evidence type="ECO:0000313" key="13">
    <source>
        <dbReference type="Proteomes" id="UP001213799"/>
    </source>
</evidence>
<dbReference type="InterPro" id="IPR013217">
    <property type="entry name" value="Methyltransf_12"/>
</dbReference>
<dbReference type="PROSITE" id="PS00606">
    <property type="entry name" value="KS3_1"/>
    <property type="match status" value="1"/>
</dbReference>
<dbReference type="Pfam" id="PF21089">
    <property type="entry name" value="PKS_DH_N"/>
    <property type="match status" value="1"/>
</dbReference>
<dbReference type="InterPro" id="IPR049551">
    <property type="entry name" value="PKS_DH_C"/>
</dbReference>
<dbReference type="SUPFAM" id="SSF55048">
    <property type="entry name" value="Probable ACP-binding domain of malonyl-CoA ACP transacylase"/>
    <property type="match status" value="1"/>
</dbReference>
<dbReference type="InterPro" id="IPR036736">
    <property type="entry name" value="ACP-like_sf"/>
</dbReference>
<keyword evidence="2" id="KW-0597">Phosphoprotein</keyword>
<dbReference type="GO" id="GO:0006633">
    <property type="term" value="P:fatty acid biosynthetic process"/>
    <property type="evidence" value="ECO:0007669"/>
    <property type="project" value="InterPro"/>
</dbReference>
<dbReference type="FunFam" id="3.40.50.720:FF:000209">
    <property type="entry name" value="Polyketide synthase Pks12"/>
    <property type="match status" value="1"/>
</dbReference>
<dbReference type="InterPro" id="IPR016036">
    <property type="entry name" value="Malonyl_transacylase_ACP-bd"/>
</dbReference>
<feature type="region of interest" description="C-terminal hotdog fold" evidence="8">
    <location>
        <begin position="1039"/>
        <end position="1185"/>
    </location>
</feature>
<dbReference type="InterPro" id="IPR032821">
    <property type="entry name" value="PKS_assoc"/>
</dbReference>
<dbReference type="Pfam" id="PF08659">
    <property type="entry name" value="KR"/>
    <property type="match status" value="1"/>
</dbReference>
<dbReference type="InterPro" id="IPR042104">
    <property type="entry name" value="PKS_dehydratase_sf"/>
</dbReference>
<dbReference type="SMART" id="SM00829">
    <property type="entry name" value="PKS_ER"/>
    <property type="match status" value="1"/>
</dbReference>
<dbReference type="Gene3D" id="3.40.50.150">
    <property type="entry name" value="Vaccinia Virus protein VP39"/>
    <property type="match status" value="1"/>
</dbReference>
<keyword evidence="1" id="KW-0596">Phosphopantetheine</keyword>
<dbReference type="InterPro" id="IPR014031">
    <property type="entry name" value="Ketoacyl_synth_C"/>
</dbReference>
<evidence type="ECO:0000259" key="9">
    <source>
        <dbReference type="PROSITE" id="PS50075"/>
    </source>
</evidence>
<dbReference type="PROSITE" id="PS52004">
    <property type="entry name" value="KS3_2"/>
    <property type="match status" value="1"/>
</dbReference>
<accession>A0AAD6H7L1</accession>
<name>A0AAD6H7L1_9EURO</name>
<dbReference type="InterPro" id="IPR020843">
    <property type="entry name" value="ER"/>
</dbReference>
<dbReference type="Gene3D" id="3.40.366.10">
    <property type="entry name" value="Malonyl-Coenzyme A Acyl Carrier Protein, domain 2"/>
    <property type="match status" value="1"/>
</dbReference>
<evidence type="ECO:0000256" key="8">
    <source>
        <dbReference type="PROSITE-ProRule" id="PRU01363"/>
    </source>
</evidence>
<evidence type="ECO:0000259" key="11">
    <source>
        <dbReference type="PROSITE" id="PS52019"/>
    </source>
</evidence>
<dbReference type="PANTHER" id="PTHR43775">
    <property type="entry name" value="FATTY ACID SYNTHASE"/>
    <property type="match status" value="1"/>
</dbReference>
<dbReference type="Gene3D" id="3.10.129.110">
    <property type="entry name" value="Polyketide synthase dehydratase"/>
    <property type="match status" value="1"/>
</dbReference>
<dbReference type="PROSITE" id="PS52019">
    <property type="entry name" value="PKS_MFAS_DH"/>
    <property type="match status" value="1"/>
</dbReference>
<dbReference type="GO" id="GO:0030639">
    <property type="term" value="P:polyketide biosynthetic process"/>
    <property type="evidence" value="ECO:0007669"/>
    <property type="project" value="UniProtKB-ARBA"/>
</dbReference>
<dbReference type="PANTHER" id="PTHR43775:SF49">
    <property type="entry name" value="SYNTHASE, PUTATIVE (JCVI)-RELATED"/>
    <property type="match status" value="1"/>
</dbReference>
<dbReference type="InterPro" id="IPR029063">
    <property type="entry name" value="SAM-dependent_MTases_sf"/>
</dbReference>
<keyword evidence="5" id="KW-0521">NADP</keyword>
<dbReference type="Pfam" id="PF13602">
    <property type="entry name" value="ADH_zinc_N_2"/>
    <property type="match status" value="1"/>
</dbReference>
<dbReference type="InterPro" id="IPR049900">
    <property type="entry name" value="PKS_mFAS_DH"/>
</dbReference>
<evidence type="ECO:0000256" key="1">
    <source>
        <dbReference type="ARBA" id="ARBA00022450"/>
    </source>
</evidence>
<organism evidence="12 13">
    <name type="scientific">Penicillium hordei</name>
    <dbReference type="NCBI Taxonomy" id="40994"/>
    <lineage>
        <taxon>Eukaryota</taxon>
        <taxon>Fungi</taxon>
        <taxon>Dikarya</taxon>
        <taxon>Ascomycota</taxon>
        <taxon>Pezizomycotina</taxon>
        <taxon>Eurotiomycetes</taxon>
        <taxon>Eurotiomycetidae</taxon>
        <taxon>Eurotiales</taxon>
        <taxon>Aspergillaceae</taxon>
        <taxon>Penicillium</taxon>
    </lineage>
</organism>
<dbReference type="GeneID" id="81586195"/>
<dbReference type="InterPro" id="IPR014030">
    <property type="entry name" value="Ketoacyl_synth_N"/>
</dbReference>
<dbReference type="SUPFAM" id="SSF53335">
    <property type="entry name" value="S-adenosyl-L-methionine-dependent methyltransferases"/>
    <property type="match status" value="1"/>
</dbReference>
<feature type="active site" description="Proton donor; for dehydratase activity" evidence="8">
    <location>
        <position position="1100"/>
    </location>
</feature>
<dbReference type="InterPro" id="IPR011032">
    <property type="entry name" value="GroES-like_sf"/>
</dbReference>
<dbReference type="InterPro" id="IPR020841">
    <property type="entry name" value="PKS_Beta-ketoAc_synthase_dom"/>
</dbReference>
<dbReference type="GO" id="GO:0031177">
    <property type="term" value="F:phosphopantetheine binding"/>
    <property type="evidence" value="ECO:0007669"/>
    <property type="project" value="InterPro"/>
</dbReference>
<dbReference type="Pfam" id="PF16197">
    <property type="entry name" value="KAsynt_C_assoc"/>
    <property type="match status" value="1"/>
</dbReference>
<dbReference type="InterPro" id="IPR020806">
    <property type="entry name" value="PKS_PP-bd"/>
</dbReference>
<dbReference type="SUPFAM" id="SSF53901">
    <property type="entry name" value="Thiolase-like"/>
    <property type="match status" value="1"/>
</dbReference>
<dbReference type="Pfam" id="PF00550">
    <property type="entry name" value="PP-binding"/>
    <property type="match status" value="1"/>
</dbReference>
<comment type="caution">
    <text evidence="12">The sequence shown here is derived from an EMBL/GenBank/DDBJ whole genome shotgun (WGS) entry which is preliminary data.</text>
</comment>
<dbReference type="CDD" id="cd05274">
    <property type="entry name" value="KR_FAS_SDR_x"/>
    <property type="match status" value="1"/>
</dbReference>
<dbReference type="Gene3D" id="3.40.50.720">
    <property type="entry name" value="NAD(P)-binding Rossmann-like Domain"/>
    <property type="match status" value="2"/>
</dbReference>
<dbReference type="SUPFAM" id="SSF50129">
    <property type="entry name" value="GroES-like"/>
    <property type="match status" value="1"/>
</dbReference>
<dbReference type="GO" id="GO:0032259">
    <property type="term" value="P:methylation"/>
    <property type="evidence" value="ECO:0007669"/>
    <property type="project" value="UniProtKB-KW"/>
</dbReference>
<gene>
    <name evidence="12" type="ORF">N7537_004896</name>
</gene>
<evidence type="ECO:0000256" key="5">
    <source>
        <dbReference type="ARBA" id="ARBA00022857"/>
    </source>
</evidence>
<dbReference type="InterPro" id="IPR020807">
    <property type="entry name" value="PKS_DH"/>
</dbReference>
<evidence type="ECO:0000256" key="2">
    <source>
        <dbReference type="ARBA" id="ARBA00022553"/>
    </source>
</evidence>
<dbReference type="SMART" id="SM00826">
    <property type="entry name" value="PKS_DH"/>
    <property type="match status" value="1"/>
</dbReference>
<dbReference type="InterPro" id="IPR049552">
    <property type="entry name" value="PKS_DH_N"/>
</dbReference>
<feature type="domain" description="Ketosynthase family 3 (KS3)" evidence="10">
    <location>
        <begin position="18"/>
        <end position="437"/>
    </location>
</feature>
<dbReference type="Pfam" id="PF00109">
    <property type="entry name" value="ketoacyl-synt"/>
    <property type="match status" value="1"/>
</dbReference>
<proteinExistence type="predicted"/>
<dbReference type="RefSeq" id="XP_056755701.1">
    <property type="nucleotide sequence ID" value="XM_056895953.1"/>
</dbReference>
<dbReference type="Pfam" id="PF08240">
    <property type="entry name" value="ADH_N"/>
    <property type="match status" value="1"/>
</dbReference>
<dbReference type="GO" id="GO:0016491">
    <property type="term" value="F:oxidoreductase activity"/>
    <property type="evidence" value="ECO:0007669"/>
    <property type="project" value="InterPro"/>
</dbReference>
<dbReference type="InterPro" id="IPR036291">
    <property type="entry name" value="NAD(P)-bd_dom_sf"/>
</dbReference>
<evidence type="ECO:0000313" key="12">
    <source>
        <dbReference type="EMBL" id="KAJ5608277.1"/>
    </source>
</evidence>
<dbReference type="Gene3D" id="3.40.47.10">
    <property type="match status" value="1"/>
</dbReference>
<dbReference type="InterPro" id="IPR016035">
    <property type="entry name" value="Acyl_Trfase/lysoPLipase"/>
</dbReference>
<dbReference type="InterPro" id="IPR013154">
    <property type="entry name" value="ADH-like_N"/>
</dbReference>
<dbReference type="Pfam" id="PF08242">
    <property type="entry name" value="Methyltransf_12"/>
    <property type="match status" value="1"/>
</dbReference>
<evidence type="ECO:0000259" key="10">
    <source>
        <dbReference type="PROSITE" id="PS52004"/>
    </source>
</evidence>
<dbReference type="Pfam" id="PF02801">
    <property type="entry name" value="Ketoacyl-synt_C"/>
    <property type="match status" value="1"/>
</dbReference>
<dbReference type="CDD" id="cd00833">
    <property type="entry name" value="PKS"/>
    <property type="match status" value="1"/>
</dbReference>
<feature type="domain" description="PKS/mFAS DH" evidence="11">
    <location>
        <begin position="900"/>
        <end position="1185"/>
    </location>
</feature>
<evidence type="ECO:0000256" key="7">
    <source>
        <dbReference type="ARBA" id="ARBA00023315"/>
    </source>
</evidence>
<dbReference type="Gene3D" id="3.90.180.10">
    <property type="entry name" value="Medium-chain alcohol dehydrogenases, catalytic domain"/>
    <property type="match status" value="1"/>
</dbReference>
<dbReference type="InterPro" id="IPR016039">
    <property type="entry name" value="Thiolase-like"/>
</dbReference>
<dbReference type="GO" id="GO:0004315">
    <property type="term" value="F:3-oxoacyl-[acyl-carrier-protein] synthase activity"/>
    <property type="evidence" value="ECO:0007669"/>
    <property type="project" value="InterPro"/>
</dbReference>
<protein>
    <submittedName>
        <fullName evidence="12">Ketoacyl-synt-domain-containing protein</fullName>
    </submittedName>
</protein>
<keyword evidence="13" id="KW-1185">Reference proteome</keyword>
<dbReference type="InterPro" id="IPR009081">
    <property type="entry name" value="PP-bd_ACP"/>
</dbReference>
<dbReference type="GO" id="GO:0004312">
    <property type="term" value="F:fatty acid synthase activity"/>
    <property type="evidence" value="ECO:0007669"/>
    <property type="project" value="TreeGrafter"/>
</dbReference>
<dbReference type="InterPro" id="IPR001227">
    <property type="entry name" value="Ac_transferase_dom_sf"/>
</dbReference>
<sequence>MPSETLCHDSHAPGHSGPEALAIVGMAMRLPGGINTVEDFWDFLINKKDGHCTVPGSRYNVEAFYHPARAGSVRTQSGYFLQEDPAYFDNQFFSLTPYEASRLDPQQRLLLEVVYECMDTGGQVGWRGQGRNIGCFVGVFGEDWYDLQSKDTQRIDRYHVLGTGNFALSNRISYEFDFTGPSMTLATGCSASMVGLHEACQAVLAGDCESAVVAGTNLILTPTMTTTMSDNLVLSPTGVCRTFDAGADGYGRGEGVNAIYIKHLADAVRDGDPVRAIIRATATNCDGRTPGITTPGSATQMQLIRKAYQRAQIQNITNTGFFECHGTGTVAGDTAETSVVAELFRDTGVLIGSVKPNVGHSEGASGITSIIKTVLALEKRTVPPNIFFESPNPGIPFKDCKLKVPIEAMPWPEHKELRASVNCFGIGGSNAHAILEPGIENGTPLNQLSSNLVKKLLIVSAGSAEALSKRVDDLVKFMQSERKTLNDVAYTLGSRRERLKYRSFAVASSNVDANFQELAVEASGSPEVTLVFTGQGAQWAGMARELLENCEDFKNDIQLMDKLLQSADPAPSWSIAEALLAPEAQSQINDPQLSQPVCVAIQIALANLLRKWGIVFSAVVGHSSGEIAAAYAARAISLRSAILIAYHRGRLTQHVADGSMAAVGLSRVEVKPWLVEGAVIACENSPSSTTIAGETLAVSHTIDVIRDAYPDAFCRMLRVNKAYHSPKMQSMGADYTTVIAPEIEISNCMITMYSTVTGEKITDPAGLDSTYWSRNLTSTVEFNKAVRGMLQSKPDRDRVFIEVGPHSVLQGPLRQIFESVKTKGHNWYIPTLMRSQSAEDSVLRTAGMAFIRGVDVDLFMINGSGRVVDCLPRYPWQHAERHWSESRISENWRHRKFPHHELLGSRVLETSPLQPSWRNMLQIHNCIWLGHHKLFKDTVFPCAGYVAMVGEAIRQHCRCEGYEIRNLILKKPLFLQETRTTEILTSLRPERLSDIADSEWFEFLVIALDGSEWSTYCQGQIRATNHAKLPQISKQPRWTRTVESRDWYQFMARSGLNYGRSFQRISDITVDPVDYRANATVVEDSSNTGDAYLVHPTVIDQGLQLLTVAMANGIQRRATSLAIPASIDRISVTRAEGNIWCQADKCSNVSSTTLSGNISMLSKVGPALVMTGANFFSLANDEVDEESTIPLLSQIDWAPCLDLISPTNWLPFNAEERGVSLVAEITCFYILEAAVQIADVIPATEHLKTYRSWLKKVHEQVSNGTAQTFLEIPWQEMDKGEQFARAAEIREQLTTLERGVEKVEEVLRLVSENFSGIIEGRISPLEVLTIDHLRNLYDFGSSLSDWKPFLSQVGHWNPRVRILEIGAGTGATCAQVIDSMRSKDGNRTFASYTFTDISPAFLSAAADRFSQHESITFHLLDITKDPLQQGFMSASYDLVIASNVIHSTPSLSDALVNVHKLLAPGGFLLLQELCPDILYTDFIMGILPDWWNGKEDGRADSPYVKPERWHTELIQAGFTGAMCVTPDGVYPFQQNANIISRRPADYLPAQQITLLSTTSQSSLPWDESLERILTKQGYSVNWATLESLPVDTGCIISLLDLSAPALHDMDEVRFEQMKRLFSLSSKFPIIYLTRSVQMACEDPRFGLVLGLSRTLRREIVGNIVTIELDALNDSTSQAVVDIYHRTRQVIPHESLRDDEYVVRSGQVYISRVNWRSLRRQMEDKPDPDTPRCLSVRRYGLVDSLFWEASLSDERPLGPTELELDVHCVGLNFRDLMIALGVMGESSESGIEASATVRRVGAKVTRFKAGNQVVVCNKGLFRTRARVDEHDCIEIPSGLSLQDAATIPAVYATAFYSLVTIGQLQPHQTVLIHCATGGVGLAAIQICQEIGATIYATAGLPEKRSYLHAEYGIPMENIFTSRDDSFYQGVMSRTGGAGVDLVLNSLAGSLLHASWQCVAKFGKMIELGKRDFLAHGSLNMDLFNGNRSFFGVDMLSIIAEQPELSQRLMVQFVDWYKGNKIRPIRPIKVFDASEVIEAFKYMQSGRHMGKIVIQMPNGGEQLSSEPTQIAANLSITKSYLLVGGLGGIGRAVANWLVEKGARHLIFLSRSAGRLPDHRRFACELKRQGCEVVMVSGDVSRPEDITKALSRAAGRVIGGVIQMSMVLQDESLAKMTHSQWLQATQPKVDGTHNLHRALEVHEPGLDFFVLFSSMSGVVGTVGQSNYAAANSFLDAFVTYRRQLGRVASVVNLGIVEDIGCVHHDQPTLNRVKSTGARLIREDAVIDALHAAILPCRSPPDSAKFTSSVMMIGVNSVKPLSAPGVTPLWGPDIRFSMYENLQGQTKRGPQMDKTDLKEFFTMIEQSPDLLDDPATEVRIMSELCKLINAHMSRDERENDDMASIPIDSLMSIEIRNWFRRQLGMEISLTEISKAGTVGGLSRLCVATLNERYAVSSRDTETHKEQS</sequence>
<feature type="active site" description="Proton acceptor; for dehydratase activity" evidence="8">
    <location>
        <position position="932"/>
    </location>
</feature>
<feature type="region of interest" description="N-terminal hotdog fold" evidence="8">
    <location>
        <begin position="900"/>
        <end position="1028"/>
    </location>
</feature>
<dbReference type="PROSITE" id="PS50075">
    <property type="entry name" value="CARRIER"/>
    <property type="match status" value="1"/>
</dbReference>